<dbReference type="PROSITE" id="PS50110">
    <property type="entry name" value="RESPONSE_REGULATORY"/>
    <property type="match status" value="1"/>
</dbReference>
<keyword evidence="6" id="KW-0238">DNA-binding</keyword>
<feature type="domain" description="Response regulatory" evidence="4">
    <location>
        <begin position="3"/>
        <end position="121"/>
    </location>
</feature>
<dbReference type="Pfam" id="PF00072">
    <property type="entry name" value="Response_reg"/>
    <property type="match status" value="1"/>
</dbReference>
<dbReference type="GO" id="GO:0000156">
    <property type="term" value="F:phosphorelay response regulator activity"/>
    <property type="evidence" value="ECO:0007669"/>
    <property type="project" value="InterPro"/>
</dbReference>
<dbReference type="InterPro" id="IPR011006">
    <property type="entry name" value="CheY-like_superfamily"/>
</dbReference>
<dbReference type="GO" id="GO:0003677">
    <property type="term" value="F:DNA binding"/>
    <property type="evidence" value="ECO:0007669"/>
    <property type="project" value="UniProtKB-KW"/>
</dbReference>
<evidence type="ECO:0000256" key="1">
    <source>
        <dbReference type="ARBA" id="ARBA00018672"/>
    </source>
</evidence>
<dbReference type="SUPFAM" id="SSF52172">
    <property type="entry name" value="CheY-like"/>
    <property type="match status" value="1"/>
</dbReference>
<sequence length="246" mass="29282">MLKIAVCDDNESFLETLKRIISENAINYFKDVNVQGFNNGQRLLNQHKRLFFDVIFLDIDMPEFTGFDVAEILRKQRRDCYIIFVTNHNELVYGSMEFQPFYFIQKSSVSRLNKDVVNVLNKLSVYLKQHQKIILSDEEHGRICIQYRDILYIESDNHHVKYCILDEYGSQIHIKVRAVIGDLESELAEYDFSRVHKKYLVNLSHVFNLDMKNDEVIFQQGFRLPMSRKYKHTVDTDFSKYLRETI</sequence>
<dbReference type="SMART" id="SM00448">
    <property type="entry name" value="REC"/>
    <property type="match status" value="1"/>
</dbReference>
<dbReference type="SMART" id="SM00850">
    <property type="entry name" value="LytTR"/>
    <property type="match status" value="1"/>
</dbReference>
<evidence type="ECO:0000256" key="2">
    <source>
        <dbReference type="ARBA" id="ARBA00024867"/>
    </source>
</evidence>
<evidence type="ECO:0000259" key="4">
    <source>
        <dbReference type="PROSITE" id="PS50110"/>
    </source>
</evidence>
<name>A0AAE3LGQ5_9FIRM</name>
<dbReference type="EMBL" id="JAOQJZ010000002">
    <property type="protein sequence ID" value="MCU6704743.1"/>
    <property type="molecule type" value="Genomic_DNA"/>
</dbReference>
<comment type="function">
    <text evidence="2">May play the central regulatory role in sporulation. It may be an element of the effector pathway responsible for the activation of sporulation genes in response to nutritional stress. Spo0A may act in concert with spo0H (a sigma factor) to control the expression of some genes that are critical to the sporulation process.</text>
</comment>
<feature type="domain" description="HTH LytTR-type" evidence="5">
    <location>
        <begin position="133"/>
        <end position="246"/>
    </location>
</feature>
<reference evidence="6 7" key="1">
    <citation type="journal article" date="2021" name="ISME Commun">
        <title>Automated analysis of genomic sequences facilitates high-throughput and comprehensive description of bacteria.</title>
        <authorList>
            <person name="Hitch T.C.A."/>
        </authorList>
    </citation>
    <scope>NUCLEOTIDE SEQUENCE [LARGE SCALE GENOMIC DNA]</scope>
    <source>
        <strain evidence="6 7">Sanger_31</strain>
    </source>
</reference>
<dbReference type="PANTHER" id="PTHR37299">
    <property type="entry name" value="TRANSCRIPTIONAL REGULATOR-RELATED"/>
    <property type="match status" value="1"/>
</dbReference>
<dbReference type="PROSITE" id="PS50930">
    <property type="entry name" value="HTH_LYTTR"/>
    <property type="match status" value="1"/>
</dbReference>
<protein>
    <recommendedName>
        <fullName evidence="1">Stage 0 sporulation protein A homolog</fullName>
    </recommendedName>
</protein>
<proteinExistence type="predicted"/>
<evidence type="ECO:0000313" key="6">
    <source>
        <dbReference type="EMBL" id="MCU6704743.1"/>
    </source>
</evidence>
<organism evidence="6 7">
    <name type="scientific">Hominimerdicola aceti</name>
    <dbReference type="NCBI Taxonomy" id="2981726"/>
    <lineage>
        <taxon>Bacteria</taxon>
        <taxon>Bacillati</taxon>
        <taxon>Bacillota</taxon>
        <taxon>Clostridia</taxon>
        <taxon>Eubacteriales</taxon>
        <taxon>Oscillospiraceae</taxon>
        <taxon>Hominimerdicola</taxon>
    </lineage>
</organism>
<dbReference type="AlphaFoldDB" id="A0AAE3LGQ5"/>
<dbReference type="Pfam" id="PF04397">
    <property type="entry name" value="LytTR"/>
    <property type="match status" value="1"/>
</dbReference>
<dbReference type="InterPro" id="IPR046947">
    <property type="entry name" value="LytR-like"/>
</dbReference>
<evidence type="ECO:0000259" key="5">
    <source>
        <dbReference type="PROSITE" id="PS50930"/>
    </source>
</evidence>
<keyword evidence="7" id="KW-1185">Reference proteome</keyword>
<dbReference type="Gene3D" id="2.40.50.1020">
    <property type="entry name" value="LytTr DNA-binding domain"/>
    <property type="match status" value="1"/>
</dbReference>
<comment type="caution">
    <text evidence="6">The sequence shown here is derived from an EMBL/GenBank/DDBJ whole genome shotgun (WGS) entry which is preliminary data.</text>
</comment>
<evidence type="ECO:0000256" key="3">
    <source>
        <dbReference type="PROSITE-ProRule" id="PRU00169"/>
    </source>
</evidence>
<dbReference type="Proteomes" id="UP001208131">
    <property type="component" value="Unassembled WGS sequence"/>
</dbReference>
<dbReference type="InterPro" id="IPR001789">
    <property type="entry name" value="Sig_transdc_resp-reg_receiver"/>
</dbReference>
<feature type="modified residue" description="4-aspartylphosphate" evidence="3">
    <location>
        <position position="58"/>
    </location>
</feature>
<dbReference type="RefSeq" id="WP_256321130.1">
    <property type="nucleotide sequence ID" value="NZ_JAOQJZ010000002.1"/>
</dbReference>
<dbReference type="PANTHER" id="PTHR37299:SF1">
    <property type="entry name" value="STAGE 0 SPORULATION PROTEIN A HOMOLOG"/>
    <property type="match status" value="1"/>
</dbReference>
<dbReference type="CDD" id="cd00156">
    <property type="entry name" value="REC"/>
    <property type="match status" value="1"/>
</dbReference>
<gene>
    <name evidence="6" type="ORF">OCV57_02215</name>
</gene>
<dbReference type="Gene3D" id="3.40.50.2300">
    <property type="match status" value="1"/>
</dbReference>
<evidence type="ECO:0000313" key="7">
    <source>
        <dbReference type="Proteomes" id="UP001208131"/>
    </source>
</evidence>
<accession>A0AAE3LGQ5</accession>
<dbReference type="InterPro" id="IPR007492">
    <property type="entry name" value="LytTR_DNA-bd_dom"/>
</dbReference>
<keyword evidence="3" id="KW-0597">Phosphoprotein</keyword>